<dbReference type="InterPro" id="IPR017853">
    <property type="entry name" value="GH"/>
</dbReference>
<comment type="caution">
    <text evidence="3">The sequence shown here is derived from an EMBL/GenBank/DDBJ whole genome shotgun (WGS) entry which is preliminary data.</text>
</comment>
<name>A0A1Q5UNA8_9EURO</name>
<evidence type="ECO:0000313" key="4">
    <source>
        <dbReference type="Proteomes" id="UP000186955"/>
    </source>
</evidence>
<dbReference type="Gene3D" id="3.20.20.80">
    <property type="entry name" value="Glycosidases"/>
    <property type="match status" value="1"/>
</dbReference>
<evidence type="ECO:0000313" key="3">
    <source>
        <dbReference type="EMBL" id="OKP13967.1"/>
    </source>
</evidence>
<dbReference type="InterPro" id="IPR024655">
    <property type="entry name" value="Asl1_glyco_hydro_catalytic"/>
</dbReference>
<dbReference type="PANTHER" id="PTHR34154:SF10">
    <property type="entry name" value="ASL1-LIKE GLYCOSYL HYDROLASE CATALYTIC DOMAIN-CONTAINING PROTEIN"/>
    <property type="match status" value="1"/>
</dbReference>
<proteinExistence type="predicted"/>
<dbReference type="GO" id="GO:0071966">
    <property type="term" value="P:fungal-type cell wall polysaccharide metabolic process"/>
    <property type="evidence" value="ECO:0007669"/>
    <property type="project" value="TreeGrafter"/>
</dbReference>
<protein>
    <submittedName>
        <fullName evidence="3">Alkali-sensitive linkage protein 1</fullName>
    </submittedName>
</protein>
<dbReference type="SUPFAM" id="SSF51445">
    <property type="entry name" value="(Trans)glycosidases"/>
    <property type="match status" value="1"/>
</dbReference>
<dbReference type="EMBL" id="MNBE01000120">
    <property type="protein sequence ID" value="OKP13967.1"/>
    <property type="molecule type" value="Genomic_DNA"/>
</dbReference>
<gene>
    <name evidence="3" type="ORF">PENSUB_236</name>
</gene>
<feature type="domain" description="Asl1-like glycosyl hydrolase catalytic" evidence="2">
    <location>
        <begin position="43"/>
        <end position="272"/>
    </location>
</feature>
<organism evidence="3 4">
    <name type="scientific">Penicillium subrubescens</name>
    <dbReference type="NCBI Taxonomy" id="1316194"/>
    <lineage>
        <taxon>Eukaryota</taxon>
        <taxon>Fungi</taxon>
        <taxon>Dikarya</taxon>
        <taxon>Ascomycota</taxon>
        <taxon>Pezizomycotina</taxon>
        <taxon>Eurotiomycetes</taxon>
        <taxon>Eurotiomycetidae</taxon>
        <taxon>Eurotiales</taxon>
        <taxon>Aspergillaceae</taxon>
        <taxon>Penicillium</taxon>
    </lineage>
</organism>
<evidence type="ECO:0000259" key="2">
    <source>
        <dbReference type="Pfam" id="PF11790"/>
    </source>
</evidence>
<accession>A0A1Q5UNA8</accession>
<dbReference type="GO" id="GO:0009277">
    <property type="term" value="C:fungal-type cell wall"/>
    <property type="evidence" value="ECO:0007669"/>
    <property type="project" value="TreeGrafter"/>
</dbReference>
<dbReference type="FunFam" id="3.20.20.80:FF:000271">
    <property type="entry name" value="Alkali-sensitive linkage protein 1"/>
    <property type="match status" value="1"/>
</dbReference>
<dbReference type="STRING" id="1316194.A0A1Q5UNA8"/>
<evidence type="ECO:0000256" key="1">
    <source>
        <dbReference type="SAM" id="SignalP"/>
    </source>
</evidence>
<dbReference type="Pfam" id="PF11790">
    <property type="entry name" value="Glyco_hydro_cc"/>
    <property type="match status" value="1"/>
</dbReference>
<sequence length="274" mass="29230">MVSFTKLFTTGLLATSALAIPVSMPVTVEVQKRNSTTNTSKRGAAYNDISTVSALAASGTISWAYNWGISLSGTLPSNIDYVPMLWGAKDFGGWFTAVETALSSGSNYILGFNEPDMTSQADMSASQAADYYKTYITPYAGKAKLISPAVTSSTTAGLGLSWFQEFMGDCSSCGISGLAVHWYGNTADEFKSFVQEAVSTANSYGLSEVWVTEFALNSDAGGVADAATTATFLQTVLPWLDAQTNVTRYSYFMCAENYLLTNKALNQAGQTYTS</sequence>
<dbReference type="OrthoDB" id="43654at2759"/>
<feature type="chain" id="PRO_5013225423" evidence="1">
    <location>
        <begin position="20"/>
        <end position="274"/>
    </location>
</feature>
<dbReference type="Proteomes" id="UP000186955">
    <property type="component" value="Unassembled WGS sequence"/>
</dbReference>
<reference evidence="3 4" key="1">
    <citation type="submission" date="2016-10" db="EMBL/GenBank/DDBJ databases">
        <title>Genome sequence of the ascomycete fungus Penicillium subrubescens.</title>
        <authorList>
            <person name="De Vries R.P."/>
            <person name="Peng M."/>
            <person name="Dilokpimol A."/>
            <person name="Hilden K."/>
            <person name="Makela M.R."/>
            <person name="Grigoriev I."/>
            <person name="Riley R."/>
            <person name="Granchi Z."/>
        </authorList>
    </citation>
    <scope>NUCLEOTIDE SEQUENCE [LARGE SCALE GENOMIC DNA]</scope>
    <source>
        <strain evidence="3 4">CBS 132785</strain>
    </source>
</reference>
<dbReference type="InterPro" id="IPR053183">
    <property type="entry name" value="ASL1"/>
</dbReference>
<feature type="signal peptide" evidence="1">
    <location>
        <begin position="1"/>
        <end position="19"/>
    </location>
</feature>
<keyword evidence="1" id="KW-0732">Signal</keyword>
<keyword evidence="4" id="KW-1185">Reference proteome</keyword>
<dbReference type="AlphaFoldDB" id="A0A1Q5UNA8"/>
<dbReference type="PANTHER" id="PTHR34154">
    <property type="entry name" value="ALKALI-SENSITIVE LINKAGE PROTEIN 1"/>
    <property type="match status" value="1"/>
</dbReference>